<proteinExistence type="predicted"/>
<protein>
    <submittedName>
        <fullName evidence="2">Uncharacterized protein</fullName>
    </submittedName>
</protein>
<feature type="region of interest" description="Disordered" evidence="1">
    <location>
        <begin position="73"/>
        <end position="118"/>
    </location>
</feature>
<evidence type="ECO:0000313" key="2">
    <source>
        <dbReference type="EMBL" id="KAL0406515.1"/>
    </source>
</evidence>
<dbReference type="EMBL" id="JACGWN010000014">
    <property type="protein sequence ID" value="KAL0406515.1"/>
    <property type="molecule type" value="Genomic_DNA"/>
</dbReference>
<sequence>MGIFYFGRPSPEVGVDRMCQRSMVALTSAERKREVQQSLWYWEKRGPERGCGGYGCRGFRSGDSWWRTRVVDNNNNGGFGNQGGQRSPSRFVSPVDKPNRVLQPSEQKGDLEPHSIQNLPHLALADQLSV</sequence>
<gene>
    <name evidence="2" type="ORF">Slati_3965400</name>
</gene>
<organism evidence="2">
    <name type="scientific">Sesamum latifolium</name>
    <dbReference type="NCBI Taxonomy" id="2727402"/>
    <lineage>
        <taxon>Eukaryota</taxon>
        <taxon>Viridiplantae</taxon>
        <taxon>Streptophyta</taxon>
        <taxon>Embryophyta</taxon>
        <taxon>Tracheophyta</taxon>
        <taxon>Spermatophyta</taxon>
        <taxon>Magnoliopsida</taxon>
        <taxon>eudicotyledons</taxon>
        <taxon>Gunneridae</taxon>
        <taxon>Pentapetalae</taxon>
        <taxon>asterids</taxon>
        <taxon>lamiids</taxon>
        <taxon>Lamiales</taxon>
        <taxon>Pedaliaceae</taxon>
        <taxon>Sesamum</taxon>
    </lineage>
</organism>
<reference evidence="2" key="2">
    <citation type="journal article" date="2024" name="Plant">
        <title>Genomic evolution and insights into agronomic trait innovations of Sesamum species.</title>
        <authorList>
            <person name="Miao H."/>
            <person name="Wang L."/>
            <person name="Qu L."/>
            <person name="Liu H."/>
            <person name="Sun Y."/>
            <person name="Le M."/>
            <person name="Wang Q."/>
            <person name="Wei S."/>
            <person name="Zheng Y."/>
            <person name="Lin W."/>
            <person name="Duan Y."/>
            <person name="Cao H."/>
            <person name="Xiong S."/>
            <person name="Wang X."/>
            <person name="Wei L."/>
            <person name="Li C."/>
            <person name="Ma Q."/>
            <person name="Ju M."/>
            <person name="Zhao R."/>
            <person name="Li G."/>
            <person name="Mu C."/>
            <person name="Tian Q."/>
            <person name="Mei H."/>
            <person name="Zhang T."/>
            <person name="Gao T."/>
            <person name="Zhang H."/>
        </authorList>
    </citation>
    <scope>NUCLEOTIDE SEQUENCE</scope>
    <source>
        <strain evidence="2">KEN1</strain>
    </source>
</reference>
<name>A0AAW2TPZ1_9LAMI</name>
<dbReference type="AlphaFoldDB" id="A0AAW2TPZ1"/>
<accession>A0AAW2TPZ1</accession>
<evidence type="ECO:0000256" key="1">
    <source>
        <dbReference type="SAM" id="MobiDB-lite"/>
    </source>
</evidence>
<reference evidence="2" key="1">
    <citation type="submission" date="2020-06" db="EMBL/GenBank/DDBJ databases">
        <authorList>
            <person name="Li T."/>
            <person name="Hu X."/>
            <person name="Zhang T."/>
            <person name="Song X."/>
            <person name="Zhang H."/>
            <person name="Dai N."/>
            <person name="Sheng W."/>
            <person name="Hou X."/>
            <person name="Wei L."/>
        </authorList>
    </citation>
    <scope>NUCLEOTIDE SEQUENCE</scope>
    <source>
        <strain evidence="2">KEN1</strain>
        <tissue evidence="2">Leaf</tissue>
    </source>
</reference>
<comment type="caution">
    <text evidence="2">The sequence shown here is derived from an EMBL/GenBank/DDBJ whole genome shotgun (WGS) entry which is preliminary data.</text>
</comment>